<dbReference type="RefSeq" id="XP_027609595.1">
    <property type="nucleotide sequence ID" value="XM_027753794.1"/>
</dbReference>
<accession>A0A401G945</accession>
<dbReference type="Proteomes" id="UP000287166">
    <property type="component" value="Unassembled WGS sequence"/>
</dbReference>
<dbReference type="OrthoDB" id="2803918at2759"/>
<feature type="region of interest" description="Disordered" evidence="1">
    <location>
        <begin position="83"/>
        <end position="114"/>
    </location>
</feature>
<gene>
    <name evidence="2" type="ORF">SCP_0115730</name>
</gene>
<proteinExistence type="predicted"/>
<evidence type="ECO:0000256" key="1">
    <source>
        <dbReference type="SAM" id="MobiDB-lite"/>
    </source>
</evidence>
<name>A0A401G945_9APHY</name>
<dbReference type="InParanoid" id="A0A401G945"/>
<dbReference type="AlphaFoldDB" id="A0A401G945"/>
<dbReference type="GeneID" id="38775599"/>
<evidence type="ECO:0000313" key="3">
    <source>
        <dbReference type="Proteomes" id="UP000287166"/>
    </source>
</evidence>
<feature type="compositionally biased region" description="Basic residues" evidence="1">
    <location>
        <begin position="103"/>
        <end position="112"/>
    </location>
</feature>
<feature type="region of interest" description="Disordered" evidence="1">
    <location>
        <begin position="433"/>
        <end position="461"/>
    </location>
</feature>
<sequence>MSRSQPTPAESLRITIALAALRFKPPEQPYHAYVLDLRTKFPEDQLRSSEQDIWRERALQLEESLKELQIKYDCEHIELVSLREAQPRQSSEAPVEPPASAGNKKKQKKKVPAHVSPVSSLKAKPLKFTLQTVLNGAGNAVSVPPGPSTKSLLSALETLDLWLAVHAANKAVLPAASLTAMVARAIDALGALFVSVVPPNHIISSSVGSLEALTTLVPRLLTAVLPLPDRGGRKQKTKSSENLAVLDDVLGRLTTAILVPLVRSFAPLSRFHLSTLLSPERNKQKRSQAHNRHEVIDIRAETLALLKATIITLDELMTTTMLSAPSIHNLKHLLVLEALRELQSLYPESYASPDGVQGAASTAWARPRLTERIERLIRKDTLWYLCNVLHLMFATTPHIRSPAPVDLPDESDGSHGLLEEAVYAGLSALLRGTRPQAQRPDAEEGDRGPAASDGSAKAPWRGSVMGEVERGMLLAVVERVWLAM</sequence>
<organism evidence="2 3">
    <name type="scientific">Sparassis crispa</name>
    <dbReference type="NCBI Taxonomy" id="139825"/>
    <lineage>
        <taxon>Eukaryota</taxon>
        <taxon>Fungi</taxon>
        <taxon>Dikarya</taxon>
        <taxon>Basidiomycota</taxon>
        <taxon>Agaricomycotina</taxon>
        <taxon>Agaricomycetes</taxon>
        <taxon>Polyporales</taxon>
        <taxon>Sparassidaceae</taxon>
        <taxon>Sparassis</taxon>
    </lineage>
</organism>
<protein>
    <submittedName>
        <fullName evidence="2">Uncharacterized protein</fullName>
    </submittedName>
</protein>
<dbReference type="EMBL" id="BFAD01000001">
    <property type="protein sequence ID" value="GBE78682.1"/>
    <property type="molecule type" value="Genomic_DNA"/>
</dbReference>
<evidence type="ECO:0000313" key="2">
    <source>
        <dbReference type="EMBL" id="GBE78682.1"/>
    </source>
</evidence>
<comment type="caution">
    <text evidence="2">The sequence shown here is derived from an EMBL/GenBank/DDBJ whole genome shotgun (WGS) entry which is preliminary data.</text>
</comment>
<reference evidence="2 3" key="1">
    <citation type="journal article" date="2018" name="Sci. Rep.">
        <title>Genome sequence of the cauliflower mushroom Sparassis crispa (Hanabiratake) and its association with beneficial usage.</title>
        <authorList>
            <person name="Kiyama R."/>
            <person name="Furutani Y."/>
            <person name="Kawaguchi K."/>
            <person name="Nakanishi T."/>
        </authorList>
    </citation>
    <scope>NUCLEOTIDE SEQUENCE [LARGE SCALE GENOMIC DNA]</scope>
</reference>
<keyword evidence="3" id="KW-1185">Reference proteome</keyword>